<feature type="domain" description="DUF4440" evidence="2">
    <location>
        <begin position="16"/>
        <end position="126"/>
    </location>
</feature>
<gene>
    <name evidence="3" type="ORF">C8N44_10162</name>
</gene>
<dbReference type="Gene3D" id="3.10.450.50">
    <property type="match status" value="1"/>
</dbReference>
<comment type="caution">
    <text evidence="3">The sequence shown here is derived from an EMBL/GenBank/DDBJ whole genome shotgun (WGS) entry which is preliminary data.</text>
</comment>
<dbReference type="SUPFAM" id="SSF54427">
    <property type="entry name" value="NTF2-like"/>
    <property type="match status" value="1"/>
</dbReference>
<evidence type="ECO:0000259" key="2">
    <source>
        <dbReference type="Pfam" id="PF14534"/>
    </source>
</evidence>
<dbReference type="Pfam" id="PF14534">
    <property type="entry name" value="DUF4440"/>
    <property type="match status" value="1"/>
</dbReference>
<dbReference type="NCBIfam" id="TIGR02246">
    <property type="entry name" value="SgcJ/EcaC family oxidoreductase"/>
    <property type="match status" value="1"/>
</dbReference>
<evidence type="ECO:0000313" key="4">
    <source>
        <dbReference type="Proteomes" id="UP000244069"/>
    </source>
</evidence>
<dbReference type="InterPro" id="IPR011944">
    <property type="entry name" value="Steroid_delta5-4_isomerase"/>
</dbReference>
<dbReference type="InterPro" id="IPR027843">
    <property type="entry name" value="DUF4440"/>
</dbReference>
<protein>
    <submittedName>
        <fullName evidence="3">Uncharacterized protein (TIGR02246 family)</fullName>
    </submittedName>
</protein>
<dbReference type="AlphaFoldDB" id="A0A2T6B9P2"/>
<dbReference type="OrthoDB" id="122531at2"/>
<accession>A0A2T6B9P2</accession>
<keyword evidence="4" id="KW-1185">Reference proteome</keyword>
<sequence>MASPIPSEPLASPGDIVAAFIRAWHARSGTGIAALFTEDADFVNVTGLWWRGRDAIAAPHDYALKSFFAETTLRAGRTETRLLCDDSAVVRCRLHMTGQLAPDGSTAGPRQTILTFVMRRFSDGWLAVSAQNTDVAPGKETHVNTGDLEATRYSH</sequence>
<proteinExistence type="predicted"/>
<reference evidence="3 4" key="1">
    <citation type="submission" date="2018-04" db="EMBL/GenBank/DDBJ databases">
        <title>Genomic Encyclopedia of Archaeal and Bacterial Type Strains, Phase II (KMG-II): from individual species to whole genera.</title>
        <authorList>
            <person name="Goeker M."/>
        </authorList>
    </citation>
    <scope>NUCLEOTIDE SEQUENCE [LARGE SCALE GENOMIC DNA]</scope>
    <source>
        <strain evidence="3 4">DSM 29329</strain>
    </source>
</reference>
<organism evidence="3 4">
    <name type="scientific">Allosediminivita pacifica</name>
    <dbReference type="NCBI Taxonomy" id="1267769"/>
    <lineage>
        <taxon>Bacteria</taxon>
        <taxon>Pseudomonadati</taxon>
        <taxon>Pseudomonadota</taxon>
        <taxon>Alphaproteobacteria</taxon>
        <taxon>Rhodobacterales</taxon>
        <taxon>Paracoccaceae</taxon>
        <taxon>Allosediminivita</taxon>
    </lineage>
</organism>
<dbReference type="EMBL" id="QBKN01000001">
    <property type="protein sequence ID" value="PTX52773.1"/>
    <property type="molecule type" value="Genomic_DNA"/>
</dbReference>
<evidence type="ECO:0000256" key="1">
    <source>
        <dbReference type="SAM" id="MobiDB-lite"/>
    </source>
</evidence>
<name>A0A2T6B9P2_9RHOB</name>
<dbReference type="RefSeq" id="WP_107974162.1">
    <property type="nucleotide sequence ID" value="NZ_BMEZ01000001.1"/>
</dbReference>
<feature type="region of interest" description="Disordered" evidence="1">
    <location>
        <begin position="136"/>
        <end position="155"/>
    </location>
</feature>
<evidence type="ECO:0000313" key="3">
    <source>
        <dbReference type="EMBL" id="PTX52773.1"/>
    </source>
</evidence>
<dbReference type="InterPro" id="IPR032710">
    <property type="entry name" value="NTF2-like_dom_sf"/>
</dbReference>
<dbReference type="Proteomes" id="UP000244069">
    <property type="component" value="Unassembled WGS sequence"/>
</dbReference>